<organism evidence="5 6">
    <name type="scientific">Schaedlerella arabinosiphila</name>
    <dbReference type="NCBI Taxonomy" id="2044587"/>
    <lineage>
        <taxon>Bacteria</taxon>
        <taxon>Bacillati</taxon>
        <taxon>Bacillota</taxon>
        <taxon>Clostridia</taxon>
        <taxon>Lachnospirales</taxon>
        <taxon>Lachnospiraceae</taxon>
        <taxon>Schaedlerella</taxon>
    </lineage>
</organism>
<keyword evidence="3" id="KW-0233">DNA recombination</keyword>
<dbReference type="GO" id="GO:0015074">
    <property type="term" value="P:DNA integration"/>
    <property type="evidence" value="ECO:0007669"/>
    <property type="project" value="InterPro"/>
</dbReference>
<gene>
    <name evidence="5" type="ORF">FMM80_24615</name>
</gene>
<dbReference type="SUPFAM" id="SSF56349">
    <property type="entry name" value="DNA breaking-rejoining enzymes"/>
    <property type="match status" value="1"/>
</dbReference>
<dbReference type="InterPro" id="IPR050090">
    <property type="entry name" value="Tyrosine_recombinase_XerCD"/>
</dbReference>
<evidence type="ECO:0000256" key="2">
    <source>
        <dbReference type="ARBA" id="ARBA00023125"/>
    </source>
</evidence>
<dbReference type="Proteomes" id="UP000474104">
    <property type="component" value="Unassembled WGS sequence"/>
</dbReference>
<dbReference type="OrthoDB" id="9785687at2"/>
<accession>A0A9X5H8T9</accession>
<dbReference type="InterPro" id="IPR011010">
    <property type="entry name" value="DNA_brk_join_enz"/>
</dbReference>
<proteinExistence type="inferred from homology"/>
<evidence type="ECO:0000259" key="4">
    <source>
        <dbReference type="PROSITE" id="PS51898"/>
    </source>
</evidence>
<dbReference type="Gene3D" id="1.10.443.10">
    <property type="entry name" value="Intergrase catalytic core"/>
    <property type="match status" value="1"/>
</dbReference>
<dbReference type="GO" id="GO:0006310">
    <property type="term" value="P:DNA recombination"/>
    <property type="evidence" value="ECO:0007669"/>
    <property type="project" value="UniProtKB-KW"/>
</dbReference>
<dbReference type="InterPro" id="IPR010998">
    <property type="entry name" value="Integrase_recombinase_N"/>
</dbReference>
<comment type="caution">
    <text evidence="5">The sequence shown here is derived from an EMBL/GenBank/DDBJ whole genome shotgun (WGS) entry which is preliminary data.</text>
</comment>
<dbReference type="RefSeq" id="WP_004073900.1">
    <property type="nucleotide sequence ID" value="NZ_VIRB01000142.1"/>
</dbReference>
<dbReference type="InterPro" id="IPR013762">
    <property type="entry name" value="Integrase-like_cat_sf"/>
</dbReference>
<evidence type="ECO:0000313" key="6">
    <source>
        <dbReference type="Proteomes" id="UP000474104"/>
    </source>
</evidence>
<keyword evidence="2" id="KW-0238">DNA-binding</keyword>
<evidence type="ECO:0000313" key="5">
    <source>
        <dbReference type="EMBL" id="NDO71663.1"/>
    </source>
</evidence>
<dbReference type="GO" id="GO:0003677">
    <property type="term" value="F:DNA binding"/>
    <property type="evidence" value="ECO:0007669"/>
    <property type="project" value="UniProtKB-KW"/>
</dbReference>
<evidence type="ECO:0000256" key="3">
    <source>
        <dbReference type="ARBA" id="ARBA00023172"/>
    </source>
</evidence>
<dbReference type="CDD" id="cd01189">
    <property type="entry name" value="INT_ICEBs1_C_like"/>
    <property type="match status" value="1"/>
</dbReference>
<dbReference type="InterPro" id="IPR002104">
    <property type="entry name" value="Integrase_catalytic"/>
</dbReference>
<dbReference type="PANTHER" id="PTHR30349">
    <property type="entry name" value="PHAGE INTEGRASE-RELATED"/>
    <property type="match status" value="1"/>
</dbReference>
<dbReference type="PANTHER" id="PTHR30349:SF64">
    <property type="entry name" value="PROPHAGE INTEGRASE INTD-RELATED"/>
    <property type="match status" value="1"/>
</dbReference>
<protein>
    <submittedName>
        <fullName evidence="5">Site-specific integrase</fullName>
    </submittedName>
</protein>
<name>A0A9X5H8T9_9FIRM</name>
<dbReference type="Pfam" id="PF00589">
    <property type="entry name" value="Phage_integrase"/>
    <property type="match status" value="1"/>
</dbReference>
<comment type="similarity">
    <text evidence="1">Belongs to the 'phage' integrase family.</text>
</comment>
<reference evidence="5 6" key="1">
    <citation type="submission" date="2019-07" db="EMBL/GenBank/DDBJ databases">
        <title>Draft genome sequences of 15 bacterial species constituting the stable defined intestinal microbiota of the GM15 gnotobiotic mouse model.</title>
        <authorList>
            <person name="Elie C."/>
            <person name="Mathieu A."/>
            <person name="Saliou A."/>
            <person name="Darnaud M."/>
            <person name="Leulier F."/>
            <person name="Tamellini A."/>
        </authorList>
    </citation>
    <scope>NUCLEOTIDE SEQUENCE [LARGE SCALE GENOMIC DNA]</scope>
    <source>
        <strain evidence="6">ASF 502</strain>
    </source>
</reference>
<sequence>MGNKGVAFFEAGSWYHRIKLMQEDGTTKYSKKGGFMSAKEAEASYRKYEEEYKRAYRAYQVSSSADFDLKDYLIYWLEEIYSARIENTTRMLASYVLYDLLIPNMNQGIKLRYVNVEYLNALLETASKACESAGNKCRELLNIAIKDAVAQGYLHHNPIPDTKPYRRRKPKIFVLSKERMKFFLEKASESNWYLEILFGLFMGLRKGEISGLKYEDFDVENRTVRISRQITTDPVMLGGDFKIVKYQLVEKAPKTENSYRTLRVPEAIMNEVMERKRQNDLRKELLGEKYIDKDYISCTVNGLSHSASSFNNALTKLCSRNGLPHLTVHSLRHMYATILTEQGVPLVKVSALLGHSSIHTTFEYYCEVMDEQERIMSFINDSFVPEGGNT</sequence>
<dbReference type="EMBL" id="VIRB01000142">
    <property type="protein sequence ID" value="NDO71663.1"/>
    <property type="molecule type" value="Genomic_DNA"/>
</dbReference>
<evidence type="ECO:0000256" key="1">
    <source>
        <dbReference type="ARBA" id="ARBA00008857"/>
    </source>
</evidence>
<feature type="domain" description="Tyr recombinase" evidence="4">
    <location>
        <begin position="170"/>
        <end position="378"/>
    </location>
</feature>
<dbReference type="AlphaFoldDB" id="A0A9X5H8T9"/>
<dbReference type="Gene3D" id="1.10.150.130">
    <property type="match status" value="1"/>
</dbReference>
<dbReference type="PROSITE" id="PS51898">
    <property type="entry name" value="TYR_RECOMBINASE"/>
    <property type="match status" value="1"/>
</dbReference>